<dbReference type="NCBIfam" id="TIGR00055">
    <property type="entry name" value="uppS"/>
    <property type="match status" value="1"/>
</dbReference>
<comment type="similarity">
    <text evidence="2">Belongs to the UPP synthase family.</text>
</comment>
<feature type="active site" description="Proton acceptor" evidence="2">
    <location>
        <position position="57"/>
    </location>
</feature>
<evidence type="ECO:0000313" key="4">
    <source>
        <dbReference type="Proteomes" id="UP000034789"/>
    </source>
</evidence>
<comment type="caution">
    <text evidence="3">The sequence shown here is derived from an EMBL/GenBank/DDBJ whole genome shotgun (WGS) entry which is preliminary data.</text>
</comment>
<reference evidence="3 4" key="1">
    <citation type="journal article" date="2015" name="Nature">
        <title>rRNA introns, odd ribosomes, and small enigmatic genomes across a large radiation of phyla.</title>
        <authorList>
            <person name="Brown C.T."/>
            <person name="Hug L.A."/>
            <person name="Thomas B.C."/>
            <person name="Sharon I."/>
            <person name="Castelle C.J."/>
            <person name="Singh A."/>
            <person name="Wilkins M.J."/>
            <person name="Williams K.H."/>
            <person name="Banfield J.F."/>
        </authorList>
    </citation>
    <scope>NUCLEOTIDE SEQUENCE [LARGE SCALE GENOMIC DNA]</scope>
</reference>
<feature type="binding site" evidence="2">
    <location>
        <position position="9"/>
    </location>
    <ligand>
        <name>Mg(2+)</name>
        <dbReference type="ChEBI" id="CHEBI:18420"/>
    </ligand>
</feature>
<feature type="binding site" evidence="2">
    <location>
        <position position="26"/>
    </location>
    <ligand>
        <name>substrate</name>
    </ligand>
</feature>
<feature type="binding site" evidence="2">
    <location>
        <begin position="54"/>
        <end position="56"/>
    </location>
    <ligand>
        <name>substrate</name>
    </ligand>
</feature>
<dbReference type="InterPro" id="IPR001441">
    <property type="entry name" value="UPP_synth-like"/>
</dbReference>
<feature type="binding site" evidence="2">
    <location>
        <position position="14"/>
    </location>
    <ligand>
        <name>substrate</name>
    </ligand>
</feature>
<comment type="subunit">
    <text evidence="2">Homodimer.</text>
</comment>
<organism evidence="3 4">
    <name type="scientific">Candidatus Kaiserbacteria bacterium GW2011_GWA2_58_9</name>
    <dbReference type="NCBI Taxonomy" id="1618672"/>
    <lineage>
        <taxon>Bacteria</taxon>
        <taxon>Candidatus Kaiseribacteriota</taxon>
    </lineage>
</organism>
<evidence type="ECO:0000313" key="3">
    <source>
        <dbReference type="EMBL" id="KKW47473.1"/>
    </source>
</evidence>
<feature type="binding site" evidence="2">
    <location>
        <position position="58"/>
    </location>
    <ligand>
        <name>substrate</name>
    </ligand>
</feature>
<dbReference type="EMBL" id="LCSD01000011">
    <property type="protein sequence ID" value="KKW47473.1"/>
    <property type="molecule type" value="Genomic_DNA"/>
</dbReference>
<dbReference type="GO" id="GO:0016094">
    <property type="term" value="P:polyprenol biosynthetic process"/>
    <property type="evidence" value="ECO:0007669"/>
    <property type="project" value="TreeGrafter"/>
</dbReference>
<feature type="binding site" evidence="2">
    <location>
        <position position="168"/>
    </location>
    <ligand>
        <name>substrate</name>
    </ligand>
</feature>
<dbReference type="Pfam" id="PF01255">
    <property type="entry name" value="Prenyltransf"/>
    <property type="match status" value="1"/>
</dbReference>
<feature type="binding site" evidence="2">
    <location>
        <begin position="174"/>
        <end position="176"/>
    </location>
    <ligand>
        <name>substrate</name>
    </ligand>
</feature>
<gene>
    <name evidence="3" type="ORF">UY98_C0011G0006</name>
</gene>
<comment type="caution">
    <text evidence="2">Lacks conserved residue(s) required for the propagation of feature annotation.</text>
</comment>
<evidence type="ECO:0000256" key="2">
    <source>
        <dbReference type="HAMAP-Rule" id="MF_01139"/>
    </source>
</evidence>
<dbReference type="InterPro" id="IPR018520">
    <property type="entry name" value="UPP_synth-like_CS"/>
</dbReference>
<dbReference type="PANTHER" id="PTHR10291:SF0">
    <property type="entry name" value="DEHYDRODOLICHYL DIPHOSPHATE SYNTHASE 2"/>
    <property type="match status" value="1"/>
</dbReference>
<dbReference type="PATRIC" id="fig|1618672.3.peg.237"/>
<dbReference type="AlphaFoldDB" id="A0A0G1YVH9"/>
<sequence length="219" mass="25455">MIHLAIIPDGSRRWAKARGLPAWKGHEKAAENFRPLAEWCRENSVGVLTVWCFSTENWKRDTKEVSALMNILEKYLRNERDAFLKNDTRFVHSGRKDRIPRSLAAIIAETEEMTKDCKKFALHLAVDYGGRDEIIRAVRRMRASGATEESLRAHLDHPELPDIDLVFRTSGEMRFSNFFLWQGAYAEWVFTEKHFPDIAPEDLADCLAAYRKRQRRYGA</sequence>
<dbReference type="CDD" id="cd00475">
    <property type="entry name" value="Cis_IPPS"/>
    <property type="match status" value="1"/>
</dbReference>
<dbReference type="SUPFAM" id="SSF64005">
    <property type="entry name" value="Undecaprenyl diphosphate synthase"/>
    <property type="match status" value="1"/>
</dbReference>
<comment type="cofactor">
    <cofactor evidence="2">
        <name>Mg(2+)</name>
        <dbReference type="ChEBI" id="CHEBI:18420"/>
    </cofactor>
    <text evidence="2">Binds 2 magnesium ions per subunit.</text>
</comment>
<dbReference type="GO" id="GO:0045547">
    <property type="term" value="F:ditrans,polycis-polyprenyl diphosphate synthase [(2E,6E)-farnesyl diphosphate specific] activity"/>
    <property type="evidence" value="ECO:0007669"/>
    <property type="project" value="TreeGrafter"/>
</dbReference>
<protein>
    <recommendedName>
        <fullName evidence="2">Isoprenyl transferase</fullName>
        <ecNumber evidence="2">2.5.1.-</ecNumber>
    </recommendedName>
</protein>
<dbReference type="HAMAP" id="MF_01139">
    <property type="entry name" value="ISPT"/>
    <property type="match status" value="1"/>
</dbReference>
<dbReference type="EC" id="2.5.1.-" evidence="2"/>
<dbReference type="GO" id="GO:0000287">
    <property type="term" value="F:magnesium ion binding"/>
    <property type="evidence" value="ECO:0007669"/>
    <property type="project" value="UniProtKB-UniRule"/>
</dbReference>
<dbReference type="Proteomes" id="UP000034789">
    <property type="component" value="Unassembled WGS sequence"/>
</dbReference>
<dbReference type="InterPro" id="IPR036424">
    <property type="entry name" value="UPP_synth-like_sf"/>
</dbReference>
<keyword evidence="1 2" id="KW-0808">Transferase</keyword>
<accession>A0A0G1YVH9</accession>
<dbReference type="Gene3D" id="3.40.1180.10">
    <property type="entry name" value="Decaprenyl diphosphate synthase-like"/>
    <property type="match status" value="1"/>
</dbReference>
<name>A0A0G1YVH9_9BACT</name>
<evidence type="ECO:0000256" key="1">
    <source>
        <dbReference type="ARBA" id="ARBA00022679"/>
    </source>
</evidence>
<dbReference type="PROSITE" id="PS01066">
    <property type="entry name" value="UPP_SYNTHASE"/>
    <property type="match status" value="1"/>
</dbReference>
<comment type="function">
    <text evidence="2">Catalyzes the condensation of isopentenyl diphosphate (IPP) with allylic pyrophosphates generating different type of terpenoids.</text>
</comment>
<keyword evidence="2" id="KW-0460">Magnesium</keyword>
<proteinExistence type="inferred from homology"/>
<feature type="binding site" evidence="2">
    <location>
        <position position="60"/>
    </location>
    <ligand>
        <name>substrate</name>
    </ligand>
</feature>
<feature type="active site" evidence="2">
    <location>
        <position position="9"/>
    </location>
</feature>
<feature type="binding site" evidence="2">
    <location>
        <position position="187"/>
    </location>
    <ligand>
        <name>Mg(2+)</name>
        <dbReference type="ChEBI" id="CHEBI:18420"/>
    </ligand>
</feature>
<dbReference type="PANTHER" id="PTHR10291">
    <property type="entry name" value="DEHYDRODOLICHYL DIPHOSPHATE SYNTHASE FAMILY MEMBER"/>
    <property type="match status" value="1"/>
</dbReference>
<keyword evidence="2" id="KW-0479">Metal-binding</keyword>